<evidence type="ECO:0008006" key="3">
    <source>
        <dbReference type="Google" id="ProtNLM"/>
    </source>
</evidence>
<dbReference type="EMBL" id="KV417600">
    <property type="protein sequence ID" value="KZP15838.1"/>
    <property type="molecule type" value="Genomic_DNA"/>
</dbReference>
<dbReference type="OrthoDB" id="2641874at2759"/>
<protein>
    <recommendedName>
        <fullName evidence="3">Transposase Tc1-like domain-containing protein</fullName>
    </recommendedName>
</protein>
<evidence type="ECO:0000313" key="2">
    <source>
        <dbReference type="Proteomes" id="UP000076532"/>
    </source>
</evidence>
<gene>
    <name evidence="1" type="ORF">FIBSPDRAFT_749589</name>
</gene>
<reference evidence="1 2" key="1">
    <citation type="journal article" date="2016" name="Mol. Biol. Evol.">
        <title>Comparative Genomics of Early-Diverging Mushroom-Forming Fungi Provides Insights into the Origins of Lignocellulose Decay Capabilities.</title>
        <authorList>
            <person name="Nagy L.G."/>
            <person name="Riley R."/>
            <person name="Tritt A."/>
            <person name="Adam C."/>
            <person name="Daum C."/>
            <person name="Floudas D."/>
            <person name="Sun H."/>
            <person name="Yadav J.S."/>
            <person name="Pangilinan J."/>
            <person name="Larsson K.H."/>
            <person name="Matsuura K."/>
            <person name="Barry K."/>
            <person name="Labutti K."/>
            <person name="Kuo R."/>
            <person name="Ohm R.A."/>
            <person name="Bhattacharya S.S."/>
            <person name="Shirouzu T."/>
            <person name="Yoshinaga Y."/>
            <person name="Martin F.M."/>
            <person name="Grigoriev I.V."/>
            <person name="Hibbett D.S."/>
        </authorList>
    </citation>
    <scope>NUCLEOTIDE SEQUENCE [LARGE SCALE GENOMIC DNA]</scope>
    <source>
        <strain evidence="1 2">CBS 109695</strain>
    </source>
</reference>
<sequence>MAYGNRRHILEVVKKQMVTLSARYTVTEVAKILDVAPRTVRQALQLWRRTDKVVNKPVAAGRPRVLTSLNVAYPEGCIEHTPDIYLSKLQHNPVEACGIEVDWSTIQHSLNRRGFIQKKVSVTSSLRDKLQAQSNML</sequence>
<dbReference type="Pfam" id="PF13384">
    <property type="entry name" value="HTH_23"/>
    <property type="match status" value="1"/>
</dbReference>
<proteinExistence type="predicted"/>
<evidence type="ECO:0000313" key="1">
    <source>
        <dbReference type="EMBL" id="KZP15838.1"/>
    </source>
</evidence>
<keyword evidence="2" id="KW-1185">Reference proteome</keyword>
<organism evidence="1 2">
    <name type="scientific">Athelia psychrophila</name>
    <dbReference type="NCBI Taxonomy" id="1759441"/>
    <lineage>
        <taxon>Eukaryota</taxon>
        <taxon>Fungi</taxon>
        <taxon>Dikarya</taxon>
        <taxon>Basidiomycota</taxon>
        <taxon>Agaricomycotina</taxon>
        <taxon>Agaricomycetes</taxon>
        <taxon>Agaricomycetidae</taxon>
        <taxon>Atheliales</taxon>
        <taxon>Atheliaceae</taxon>
        <taxon>Athelia</taxon>
    </lineage>
</organism>
<accession>A0A166EJX2</accession>
<dbReference type="AlphaFoldDB" id="A0A166EJX2"/>
<dbReference type="SUPFAM" id="SSF46689">
    <property type="entry name" value="Homeodomain-like"/>
    <property type="match status" value="1"/>
</dbReference>
<dbReference type="InterPro" id="IPR009057">
    <property type="entry name" value="Homeodomain-like_sf"/>
</dbReference>
<name>A0A166EJX2_9AGAM</name>
<dbReference type="STRING" id="436010.A0A166EJX2"/>
<dbReference type="Proteomes" id="UP000076532">
    <property type="component" value="Unassembled WGS sequence"/>
</dbReference>